<dbReference type="Gene3D" id="1.10.150.700">
    <property type="entry name" value="PolC, middle finger domain"/>
    <property type="match status" value="1"/>
</dbReference>
<dbReference type="EMBL" id="JQAZ01000001">
    <property type="protein sequence ID" value="KRN33863.1"/>
    <property type="molecule type" value="Genomic_DNA"/>
</dbReference>
<evidence type="ECO:0000256" key="4">
    <source>
        <dbReference type="ARBA" id="ARBA00022490"/>
    </source>
</evidence>
<dbReference type="EMBL" id="JQAT01000001">
    <property type="protein sequence ID" value="KRN29607.1"/>
    <property type="molecule type" value="Genomic_DNA"/>
</dbReference>
<feature type="region of interest" description="Disordered" evidence="16">
    <location>
        <begin position="200"/>
        <end position="220"/>
    </location>
</feature>
<feature type="domain" description="Exonuclease" evidence="17">
    <location>
        <begin position="424"/>
        <end position="590"/>
    </location>
</feature>
<keyword evidence="8 15" id="KW-0540">Nuclease</keyword>
<evidence type="ECO:0000256" key="16">
    <source>
        <dbReference type="SAM" id="MobiDB-lite"/>
    </source>
</evidence>
<evidence type="ECO:0000256" key="14">
    <source>
        <dbReference type="ARBA" id="ARBA00070925"/>
    </source>
</evidence>
<evidence type="ECO:0000313" key="20">
    <source>
        <dbReference type="EMBL" id="KRN33863.1"/>
    </source>
</evidence>
<dbReference type="InterPro" id="IPR040982">
    <property type="entry name" value="DNA_pol3_finger"/>
</dbReference>
<evidence type="ECO:0000313" key="19">
    <source>
        <dbReference type="EMBL" id="KRN29607.1"/>
    </source>
</evidence>
<evidence type="ECO:0000256" key="11">
    <source>
        <dbReference type="ARBA" id="ARBA00022932"/>
    </source>
</evidence>
<comment type="subcellular location">
    <subcellularLocation>
        <location evidence="2 15">Cytoplasm</location>
    </subcellularLocation>
</comment>
<dbReference type="InterPro" id="IPR013520">
    <property type="entry name" value="Ribonucl_H"/>
</dbReference>
<accession>A0A0R2FVS4</accession>
<evidence type="ECO:0000256" key="5">
    <source>
        <dbReference type="ARBA" id="ARBA00022679"/>
    </source>
</evidence>
<dbReference type="FunFam" id="3.30.420.10:FF:000045">
    <property type="entry name" value="3'-5' exonuclease DinG"/>
    <property type="match status" value="1"/>
</dbReference>
<dbReference type="Gene3D" id="6.10.140.1510">
    <property type="match status" value="1"/>
</dbReference>
<evidence type="ECO:0000256" key="7">
    <source>
        <dbReference type="ARBA" id="ARBA00022705"/>
    </source>
</evidence>
<evidence type="ECO:0000313" key="22">
    <source>
        <dbReference type="Proteomes" id="UP000051751"/>
    </source>
</evidence>
<dbReference type="PATRIC" id="fig|81857.3.peg.497"/>
<evidence type="ECO:0000259" key="18">
    <source>
        <dbReference type="SMART" id="SM00481"/>
    </source>
</evidence>
<dbReference type="SUPFAM" id="SSF53098">
    <property type="entry name" value="Ribonuclease H-like"/>
    <property type="match status" value="1"/>
</dbReference>
<dbReference type="HAMAP" id="MF_00356">
    <property type="entry name" value="DNApol_PolC"/>
    <property type="match status" value="1"/>
</dbReference>
<comment type="function">
    <text evidence="12">DNA polymerase III is a complex, multichain enzyme responsible for most of the replicative synthesis in bacteria. This DNA polymerase also exhibits 3' to 5' exonuclease activity. The alpha chain is the DNA polymerase.</text>
</comment>
<evidence type="ECO:0000256" key="2">
    <source>
        <dbReference type="ARBA" id="ARBA00004496"/>
    </source>
</evidence>
<organism evidence="19 22">
    <name type="scientific">Lactobacillus selangorensis</name>
    <dbReference type="NCBI Taxonomy" id="81857"/>
    <lineage>
        <taxon>Bacteria</taxon>
        <taxon>Bacillati</taxon>
        <taxon>Bacillota</taxon>
        <taxon>Bacilli</taxon>
        <taxon>Lactobacillales</taxon>
        <taxon>Lactobacillaceae</taxon>
        <taxon>Lactobacillus</taxon>
    </lineage>
</organism>
<dbReference type="Proteomes" id="UP000051645">
    <property type="component" value="Unassembled WGS sequence"/>
</dbReference>
<gene>
    <name evidence="15" type="primary">polC</name>
    <name evidence="19" type="ORF">IV38_GL000493</name>
    <name evidence="20" type="ORF">IV40_GL000175</name>
</gene>
<dbReference type="SMART" id="SM00479">
    <property type="entry name" value="EXOIII"/>
    <property type="match status" value="1"/>
</dbReference>
<dbReference type="Pfam" id="PF07733">
    <property type="entry name" value="DNA_pol3_alpha"/>
    <property type="match status" value="1"/>
</dbReference>
<protein>
    <recommendedName>
        <fullName evidence="14 15">DNA polymerase III PolC-type</fullName>
        <shortName evidence="15">PolIII</shortName>
        <ecNumber evidence="3 15">2.7.7.7</ecNumber>
    </recommendedName>
</protein>
<dbReference type="NCBIfam" id="TIGR01405">
    <property type="entry name" value="polC_Gram_pos"/>
    <property type="match status" value="1"/>
</dbReference>
<dbReference type="NCBIfam" id="NF001688">
    <property type="entry name" value="PRK00448.1"/>
    <property type="match status" value="1"/>
</dbReference>
<dbReference type="Pfam" id="PF14579">
    <property type="entry name" value="HHH_6"/>
    <property type="match status" value="1"/>
</dbReference>
<evidence type="ECO:0000256" key="13">
    <source>
        <dbReference type="ARBA" id="ARBA00049244"/>
    </source>
</evidence>
<dbReference type="Gene3D" id="3.30.420.10">
    <property type="entry name" value="Ribonuclease H-like superfamily/Ribonuclease H"/>
    <property type="match status" value="1"/>
</dbReference>
<keyword evidence="4 15" id="KW-0963">Cytoplasm</keyword>
<keyword evidence="10 15" id="KW-0269">Exonuclease</keyword>
<dbReference type="CDD" id="cd04484">
    <property type="entry name" value="polC_OBF"/>
    <property type="match status" value="1"/>
</dbReference>
<dbReference type="InterPro" id="IPR011708">
    <property type="entry name" value="DNA_pol3_alpha_NTPase_dom"/>
</dbReference>
<evidence type="ECO:0000256" key="15">
    <source>
        <dbReference type="HAMAP-Rule" id="MF_00356"/>
    </source>
</evidence>
<evidence type="ECO:0000256" key="8">
    <source>
        <dbReference type="ARBA" id="ARBA00022722"/>
    </source>
</evidence>
<evidence type="ECO:0000259" key="17">
    <source>
        <dbReference type="SMART" id="SM00479"/>
    </source>
</evidence>
<dbReference type="Pfam" id="PF14480">
    <property type="entry name" value="DNA_pol3_a_NI"/>
    <property type="match status" value="1"/>
</dbReference>
<dbReference type="InterPro" id="IPR012337">
    <property type="entry name" value="RNaseH-like_sf"/>
</dbReference>
<dbReference type="SUPFAM" id="SSF50249">
    <property type="entry name" value="Nucleic acid-binding proteins"/>
    <property type="match status" value="1"/>
</dbReference>
<dbReference type="InterPro" id="IPR012340">
    <property type="entry name" value="NA-bd_OB-fold"/>
</dbReference>
<dbReference type="Gene3D" id="3.30.1900.20">
    <property type="match status" value="2"/>
</dbReference>
<dbReference type="InterPro" id="IPR004013">
    <property type="entry name" value="PHP_dom"/>
</dbReference>
<reference evidence="21 22" key="1">
    <citation type="journal article" date="2015" name="Genome Announc.">
        <title>Expanding the biotechnology potential of lactobacilli through comparative genomics of 213 strains and associated genera.</title>
        <authorList>
            <person name="Sun Z."/>
            <person name="Harris H.M."/>
            <person name="McCann A."/>
            <person name="Guo C."/>
            <person name="Argimon S."/>
            <person name="Zhang W."/>
            <person name="Yang X."/>
            <person name="Jeffery I.B."/>
            <person name="Cooney J.C."/>
            <person name="Kagawa T.F."/>
            <person name="Liu W."/>
            <person name="Song Y."/>
            <person name="Salvetti E."/>
            <person name="Wrobel A."/>
            <person name="Rasinkangas P."/>
            <person name="Parkhill J."/>
            <person name="Rea M.C."/>
            <person name="O'Sullivan O."/>
            <person name="Ritari J."/>
            <person name="Douillard F.P."/>
            <person name="Paul Ross R."/>
            <person name="Yang R."/>
            <person name="Briner A.E."/>
            <person name="Felis G.E."/>
            <person name="de Vos W.M."/>
            <person name="Barrangou R."/>
            <person name="Klaenhammer T.R."/>
            <person name="Caufield P.W."/>
            <person name="Cui Y."/>
            <person name="Zhang H."/>
            <person name="O'Toole P.W."/>
        </authorList>
    </citation>
    <scope>NUCLEOTIDE SEQUENCE [LARGE SCALE GENOMIC DNA]</scope>
    <source>
        <strain evidence="19 22">ATCC BAA-66</strain>
        <strain evidence="20 21">DSM 13344</strain>
    </source>
</reference>
<dbReference type="InterPro" id="IPR029460">
    <property type="entry name" value="DNAPol_HHH"/>
</dbReference>
<dbReference type="EC" id="2.7.7.7" evidence="3 15"/>
<dbReference type="GO" id="GO:0005737">
    <property type="term" value="C:cytoplasm"/>
    <property type="evidence" value="ECO:0007669"/>
    <property type="project" value="UniProtKB-SubCell"/>
</dbReference>
<dbReference type="Gene3D" id="2.40.50.140">
    <property type="entry name" value="Nucleic acid-binding proteins"/>
    <property type="match status" value="1"/>
</dbReference>
<keyword evidence="6 15" id="KW-0548">Nucleotidyltransferase</keyword>
<proteinExistence type="inferred from homology"/>
<evidence type="ECO:0000256" key="1">
    <source>
        <dbReference type="ARBA" id="ARBA00003452"/>
    </source>
</evidence>
<dbReference type="InterPro" id="IPR006054">
    <property type="entry name" value="DnaQ"/>
</dbReference>
<dbReference type="PANTHER" id="PTHR32294:SF5">
    <property type="entry name" value="DNA POLYMERASE III POLC-TYPE"/>
    <property type="match status" value="1"/>
</dbReference>
<dbReference type="GO" id="GO:0006261">
    <property type="term" value="P:DNA-templated DNA replication"/>
    <property type="evidence" value="ECO:0007669"/>
    <property type="project" value="UniProtKB-UniRule"/>
</dbReference>
<dbReference type="Gene3D" id="3.20.20.140">
    <property type="entry name" value="Metal-dependent hydrolases"/>
    <property type="match status" value="2"/>
</dbReference>
<dbReference type="OrthoDB" id="9804290at2"/>
<keyword evidence="7 15" id="KW-0235">DNA replication</keyword>
<dbReference type="Pfam" id="PF11490">
    <property type="entry name" value="DNA_pol3_a_NII"/>
    <property type="match status" value="1"/>
</dbReference>
<keyword evidence="9 15" id="KW-0378">Hydrolase</keyword>
<evidence type="ECO:0000256" key="10">
    <source>
        <dbReference type="ARBA" id="ARBA00022839"/>
    </source>
</evidence>
<keyword evidence="5 15" id="KW-0808">Transferase</keyword>
<dbReference type="GO" id="GO:0003677">
    <property type="term" value="F:DNA binding"/>
    <property type="evidence" value="ECO:0007669"/>
    <property type="project" value="UniProtKB-UniRule"/>
</dbReference>
<keyword evidence="21" id="KW-1185">Reference proteome</keyword>
<dbReference type="InterPro" id="IPR036397">
    <property type="entry name" value="RNaseH_sf"/>
</dbReference>
<dbReference type="Pfam" id="PF01336">
    <property type="entry name" value="tRNA_anti-codon"/>
    <property type="match status" value="1"/>
</dbReference>
<dbReference type="CDD" id="cd06127">
    <property type="entry name" value="DEDDh"/>
    <property type="match status" value="1"/>
</dbReference>
<dbReference type="STRING" id="81857.IV38_GL000493"/>
<dbReference type="GO" id="GO:0008408">
    <property type="term" value="F:3'-5' exonuclease activity"/>
    <property type="evidence" value="ECO:0007669"/>
    <property type="project" value="UniProtKB-UniRule"/>
</dbReference>
<comment type="caution">
    <text evidence="19">The sequence shown here is derived from an EMBL/GenBank/DDBJ whole genome shotgun (WGS) entry which is preliminary data.</text>
</comment>
<keyword evidence="11 15" id="KW-0239">DNA-directed DNA polymerase</keyword>
<evidence type="ECO:0000256" key="6">
    <source>
        <dbReference type="ARBA" id="ARBA00022695"/>
    </source>
</evidence>
<dbReference type="InterPro" id="IPR024754">
    <property type="entry name" value="DNA_PolC-like_N_II"/>
</dbReference>
<dbReference type="CDD" id="cd07435">
    <property type="entry name" value="PHP_PolIIIA_POLC"/>
    <property type="match status" value="1"/>
</dbReference>
<dbReference type="Pfam" id="PF00929">
    <property type="entry name" value="RNase_T"/>
    <property type="match status" value="1"/>
</dbReference>
<dbReference type="NCBIfam" id="TIGR00573">
    <property type="entry name" value="dnaq"/>
    <property type="match status" value="1"/>
</dbReference>
<evidence type="ECO:0000256" key="12">
    <source>
        <dbReference type="ARBA" id="ARBA00025611"/>
    </source>
</evidence>
<dbReference type="InterPro" id="IPR004805">
    <property type="entry name" value="DnaE2/DnaE/PolC"/>
</dbReference>
<dbReference type="InterPro" id="IPR006308">
    <property type="entry name" value="Pol_III_a_PolC-type_gram_pos"/>
</dbReference>
<dbReference type="InterPro" id="IPR028112">
    <property type="entry name" value="DNA_PolC-type_N_I"/>
</dbReference>
<dbReference type="Pfam" id="PF02811">
    <property type="entry name" value="PHP"/>
    <property type="match status" value="1"/>
</dbReference>
<dbReference type="PANTHER" id="PTHR32294">
    <property type="entry name" value="DNA POLYMERASE III SUBUNIT ALPHA"/>
    <property type="match status" value="1"/>
</dbReference>
<dbReference type="InterPro" id="IPR004365">
    <property type="entry name" value="NA-bd_OB_tRNA"/>
</dbReference>
<dbReference type="InterPro" id="IPR003141">
    <property type="entry name" value="Pol/His_phosphatase_N"/>
</dbReference>
<dbReference type="SMART" id="SM00481">
    <property type="entry name" value="POLIIIAc"/>
    <property type="match status" value="1"/>
</dbReference>
<dbReference type="RefSeq" id="WP_057768479.1">
    <property type="nucleotide sequence ID" value="NZ_JQAT01000001.1"/>
</dbReference>
<evidence type="ECO:0000256" key="9">
    <source>
        <dbReference type="ARBA" id="ARBA00022801"/>
    </source>
</evidence>
<dbReference type="Proteomes" id="UP000051751">
    <property type="component" value="Unassembled WGS sequence"/>
</dbReference>
<dbReference type="GO" id="GO:0003887">
    <property type="term" value="F:DNA-directed DNA polymerase activity"/>
    <property type="evidence" value="ECO:0007669"/>
    <property type="project" value="UniProtKB-UniRule"/>
</dbReference>
<dbReference type="SUPFAM" id="SSF160975">
    <property type="entry name" value="AF1531-like"/>
    <property type="match status" value="1"/>
</dbReference>
<evidence type="ECO:0000313" key="21">
    <source>
        <dbReference type="Proteomes" id="UP000051645"/>
    </source>
</evidence>
<evidence type="ECO:0000256" key="3">
    <source>
        <dbReference type="ARBA" id="ARBA00012417"/>
    </source>
</evidence>
<dbReference type="InterPro" id="IPR044923">
    <property type="entry name" value="PolC_middle_finger_sf"/>
</dbReference>
<comment type="catalytic activity">
    <reaction evidence="13 15">
        <text>DNA(n) + a 2'-deoxyribonucleoside 5'-triphosphate = DNA(n+1) + diphosphate</text>
        <dbReference type="Rhea" id="RHEA:22508"/>
        <dbReference type="Rhea" id="RHEA-COMP:17339"/>
        <dbReference type="Rhea" id="RHEA-COMP:17340"/>
        <dbReference type="ChEBI" id="CHEBI:33019"/>
        <dbReference type="ChEBI" id="CHEBI:61560"/>
        <dbReference type="ChEBI" id="CHEBI:173112"/>
        <dbReference type="EC" id="2.7.7.7"/>
    </reaction>
</comment>
<comment type="similarity">
    <text evidence="15">Belongs to the DNA polymerase type-C family. PolC subfamily.</text>
</comment>
<sequence>MALSKQELFQKLLEQIQLPEQIVNYPGFKEAAVDQVIVHAQSRRWEFHLQFQDILPFQIFEQLQQTMLTAFRDIAKVSVQIETTAPQVTDANLAAYWQYVISASGLKSPLVQELFDKQTPYLEGKQVMLVADNEVIQNFLTQQALGPLEESYQTVGFPSFNVHTIVDESASQEKIDAFKADKAKKDAALAKKASEQLKKNAAEKKKKASEPGEYTGPIALGRTINDQEPTKQMSTITEEERSVVIEGYIFNSEVRVLRSGRQLLILKVTDYSSSFTVKKFSRNEKEEAIFAAIKTGMWVKIRGNVQEDNFVRDLVVNANDIMQVDHPVRQDTAEGEHRVELHLHTNMSQMDALPSISDYVKRAADWGQTAIAVTDHYALQAYPEAYQAGQKNNVKILYGVEVNLVDDGTPIAYNLQDIELEPAEYVVFDLETTGLSAVYDRAIEVAAVKMKDGAVIDHFEEFIDPGHPLSEFTTNLTHITDEMVHGSKSEQEVMDEFRAFCKGTIMVGHNVTFDVGFINSAYRRYDEPEISNPIIDTLELSRLLHPEYKNHKLDSLAKRYKISLEHHHRANADAESTGYLMYKLFKEAEKKYGITNDKQLNDHVGENEAYKQSRPTHATVFAQTQAGLKNLFKLVSASMVKYYYRTPRVPRSVLQKYRDGLLVGSACGSGDVFIAMVQKGYGEALKKARYYDYIEVMPKANYQPMIDSGLIADDQQLEEILTNLVKIGDELNKPVVATGDAHYLDTTDAIYRKILIHSMGGANPLNRNPLPDVHFRTTDEMLKAFDFLDDATAHKIVVENTHKIADMIDDIVPVKDKLYTPKIPGAEDEVRQKTMDEAHRLYGAELPDLVQERLDKELKSIIGNGFSVIYLIAQRLVHKSNKDGYLVGSRGSVGSSLVATMFGITEVNPLPPHYRCPKCQYSEFFTKGEIGSGFDLPDKRCPNCGTPLHKDGHDIPFETFLGFHGDKVPDIDLNFSGDYQPIAHNYMQVLFGENNVFRAGTIGTVADKTAYGYVKAYERDTEQQFRAAEVDRLAKGATGVKRTTGQHPAGILIVPNYMDIFDFTPIQYPADDQTAAWKTTHFDFHSIHDNILKMDILGHDDPTMIRMLQDLSGINPKSIPTDDPGVMALFSGTSSLGVTPEQINSKMGTLGVPEFGTRFVRGMLEETKPTTFAELLQISGLSHGTDVWLGNAEELIKDGTVTLKDVIGCRDNIMMDLIHWGMDSSMSFQIMEHVRKGRGIPDEWQDAMRSNPNVPDWYIDSCLKIKYMFPKAHATAYILMALRIAYFKVYYPIIYYCAYFSVRADNFDLIAMSRGKQAVKDAMKVINEKGNDATANEKGLLTVLEIANECLERGFNIKMIDINKSDAENFIIEDDHTLLAPFRAVPGLGDNVAKQIVSAREEKPFLSKEDLATRGKVSKTLIEYMTENGVLDGLPDENQLSLFDMM</sequence>
<feature type="domain" description="Polymerase/histidinol phosphatase N-terminal" evidence="18">
    <location>
        <begin position="339"/>
        <end position="406"/>
    </location>
</feature>
<name>A0A0R2FVS4_9LACO</name>
<comment type="function">
    <text evidence="1 15">Required for replicative DNA synthesis. This DNA polymerase also exhibits 3' to 5' exonuclease activity.</text>
</comment>
<dbReference type="Pfam" id="PF17657">
    <property type="entry name" value="DNA_pol3_finger"/>
    <property type="match status" value="1"/>
</dbReference>
<dbReference type="Gene3D" id="1.10.150.870">
    <property type="match status" value="1"/>
</dbReference>